<accession>M1L3Z2</accession>
<dbReference type="RefSeq" id="WP_015389062.1">
    <property type="nucleotide sequence ID" value="NC_020283.1"/>
</dbReference>
<dbReference type="EMBL" id="CP003804">
    <property type="protein sequence ID" value="AGF47458.1"/>
    <property type="molecule type" value="Genomic_DNA"/>
</dbReference>
<dbReference type="HOGENOM" id="CLU_013528_0_1_4"/>
<dbReference type="PRINTS" id="PR00983">
    <property type="entry name" value="TRNASYNTHCYS"/>
</dbReference>
<feature type="binding site" evidence="12">
    <location>
        <position position="28"/>
    </location>
    <ligand>
        <name>Zn(2+)</name>
        <dbReference type="ChEBI" id="CHEBI:29105"/>
    </ligand>
</feature>
<dbReference type="HAMAP" id="MF_00041">
    <property type="entry name" value="Cys_tRNA_synth"/>
    <property type="match status" value="1"/>
</dbReference>
<keyword evidence="15" id="KW-1185">Reference proteome</keyword>
<evidence type="ECO:0000256" key="1">
    <source>
        <dbReference type="ARBA" id="ARBA00004496"/>
    </source>
</evidence>
<organism evidence="14 15">
    <name type="scientific">Candidatus Kinetoplastidibacterium crithidiae TCC036E</name>
    <dbReference type="NCBI Taxonomy" id="1208918"/>
    <lineage>
        <taxon>Bacteria</taxon>
        <taxon>Pseudomonadati</taxon>
        <taxon>Pseudomonadota</taxon>
        <taxon>Betaproteobacteria</taxon>
        <taxon>Candidatus Kinetoplastidibacterium</taxon>
    </lineage>
</organism>
<dbReference type="KEGG" id="kct:CDEE_0396"/>
<dbReference type="GO" id="GO:0005829">
    <property type="term" value="C:cytosol"/>
    <property type="evidence" value="ECO:0007669"/>
    <property type="project" value="TreeGrafter"/>
</dbReference>
<keyword evidence="8 12" id="KW-0862">Zinc</keyword>
<evidence type="ECO:0000256" key="9">
    <source>
        <dbReference type="ARBA" id="ARBA00022840"/>
    </source>
</evidence>
<dbReference type="CDD" id="cd07963">
    <property type="entry name" value="Anticodon_Ia_Cys"/>
    <property type="match status" value="1"/>
</dbReference>
<dbReference type="PANTHER" id="PTHR10890">
    <property type="entry name" value="CYSTEINYL-TRNA SYNTHETASE"/>
    <property type="match status" value="1"/>
</dbReference>
<evidence type="ECO:0000313" key="14">
    <source>
        <dbReference type="EMBL" id="AGF47458.1"/>
    </source>
</evidence>
<dbReference type="Proteomes" id="UP000011686">
    <property type="component" value="Chromosome"/>
</dbReference>
<evidence type="ECO:0000256" key="12">
    <source>
        <dbReference type="HAMAP-Rule" id="MF_00041"/>
    </source>
</evidence>
<keyword evidence="11 12" id="KW-0030">Aminoacyl-tRNA synthetase</keyword>
<dbReference type="STRING" id="1208918.CDEE_0396"/>
<dbReference type="EC" id="6.1.1.16" evidence="12"/>
<evidence type="ECO:0000256" key="3">
    <source>
        <dbReference type="ARBA" id="ARBA00011245"/>
    </source>
</evidence>
<dbReference type="GO" id="GO:0004817">
    <property type="term" value="F:cysteine-tRNA ligase activity"/>
    <property type="evidence" value="ECO:0007669"/>
    <property type="project" value="UniProtKB-UniRule"/>
</dbReference>
<dbReference type="AlphaFoldDB" id="M1L3Z2"/>
<keyword evidence="5 12" id="KW-0436">Ligase</keyword>
<dbReference type="NCBIfam" id="TIGR00435">
    <property type="entry name" value="cysS"/>
    <property type="match status" value="1"/>
</dbReference>
<dbReference type="SUPFAM" id="SSF47323">
    <property type="entry name" value="Anticodon-binding domain of a subclass of class I aminoacyl-tRNA synthetases"/>
    <property type="match status" value="1"/>
</dbReference>
<dbReference type="Gene3D" id="3.40.50.620">
    <property type="entry name" value="HUPs"/>
    <property type="match status" value="1"/>
</dbReference>
<comment type="cofactor">
    <cofactor evidence="12">
        <name>Zn(2+)</name>
        <dbReference type="ChEBI" id="CHEBI:29105"/>
    </cofactor>
    <text evidence="12">Binds 1 zinc ion per subunit.</text>
</comment>
<sequence length="480" mass="55503">MLHIYNTLTHTKEKFQPYHKGSVRMYVCGMTVYDFCHLGHARVMIVFDIVQRWLRNIGFRVEYVRNITDIDDKIIKRSLELKKDISDITNFYISAMHADERALWVNSPNKEPRATHYVDHMIEMIQQLEKKGLAYHAENGDVNFKVRSFPSYGKLSRKDLDSLRSGERVPVASDKHDPLDFVLWKHSKENDPDDSKWNSCYGIGRPGWHIECSAMSHSILGLPIDIHGGGPDLIFPHHENEIAQTEGVYGGVFSHNWMHCGPLMVNDYKMSKSLNNYCTIREAIGYGNLSNDEYCVNTREAEMLRFFIVRNHYRSKQNYVIDNLIDAQSSLDKLYSAIINFQFDSDYCVDWSDPSATEFAEAMNDDFNTPKAVAILFDLASKANRDNCVRSARQLKSLSSILGLLNQDPENYFKSNTRYGSGSIKSVYLSDEDVELLVLKRSQAKKNLDYKESDYIRNLLKESGIEVEDLPNYSTRWRRF</sequence>
<evidence type="ECO:0000256" key="10">
    <source>
        <dbReference type="ARBA" id="ARBA00022917"/>
    </source>
</evidence>
<comment type="similarity">
    <text evidence="2 12">Belongs to the class-I aminoacyl-tRNA synthetase family.</text>
</comment>
<dbReference type="SUPFAM" id="SSF52374">
    <property type="entry name" value="Nucleotidylyl transferase"/>
    <property type="match status" value="1"/>
</dbReference>
<dbReference type="CDD" id="cd00672">
    <property type="entry name" value="CysRS_core"/>
    <property type="match status" value="1"/>
</dbReference>
<evidence type="ECO:0000259" key="13">
    <source>
        <dbReference type="SMART" id="SM00840"/>
    </source>
</evidence>
<dbReference type="InterPro" id="IPR014729">
    <property type="entry name" value="Rossmann-like_a/b/a_fold"/>
</dbReference>
<reference evidence="14 15" key="1">
    <citation type="journal article" date="2013" name="Genome Biol. Evol.">
        <title>Genome evolution and phylogenomic analysis of candidatus kinetoplastibacterium, the betaproteobacterial endosymbionts of strigomonas and angomonas.</title>
        <authorList>
            <person name="Alves J.M."/>
            <person name="Serrano M.G."/>
            <person name="Maia da Silva F."/>
            <person name="Voegtly L.J."/>
            <person name="Matveyev A.V."/>
            <person name="Teixeira M.M."/>
            <person name="Camargo E.P."/>
            <person name="Buck G.A."/>
        </authorList>
    </citation>
    <scope>NUCLEOTIDE SEQUENCE [LARGE SCALE GENOMIC DNA]</scope>
    <source>
        <strain evidence="14 15">TCC036E</strain>
    </source>
</reference>
<keyword evidence="4 12" id="KW-0963">Cytoplasm</keyword>
<dbReference type="InterPro" id="IPR009080">
    <property type="entry name" value="tRNAsynth_Ia_anticodon-bd"/>
</dbReference>
<dbReference type="InterPro" id="IPR015803">
    <property type="entry name" value="Cys-tRNA-ligase"/>
</dbReference>
<evidence type="ECO:0000256" key="5">
    <source>
        <dbReference type="ARBA" id="ARBA00022598"/>
    </source>
</evidence>
<evidence type="ECO:0000256" key="11">
    <source>
        <dbReference type="ARBA" id="ARBA00023146"/>
    </source>
</evidence>
<feature type="binding site" evidence="12">
    <location>
        <position position="241"/>
    </location>
    <ligand>
        <name>Zn(2+)</name>
        <dbReference type="ChEBI" id="CHEBI:29105"/>
    </ligand>
</feature>
<proteinExistence type="inferred from homology"/>
<evidence type="ECO:0000256" key="7">
    <source>
        <dbReference type="ARBA" id="ARBA00022741"/>
    </source>
</evidence>
<dbReference type="PANTHER" id="PTHR10890:SF3">
    <property type="entry name" value="CYSTEINE--TRNA LIGASE, CYTOPLASMIC"/>
    <property type="match status" value="1"/>
</dbReference>
<protein>
    <recommendedName>
        <fullName evidence="12">Cysteine--tRNA ligase</fullName>
        <ecNumber evidence="12">6.1.1.16</ecNumber>
    </recommendedName>
    <alternativeName>
        <fullName evidence="12">Cysteinyl-tRNA synthetase</fullName>
        <shortName evidence="12">CysRS</shortName>
    </alternativeName>
</protein>
<feature type="binding site" evidence="12">
    <location>
        <position position="212"/>
    </location>
    <ligand>
        <name>Zn(2+)</name>
        <dbReference type="ChEBI" id="CHEBI:29105"/>
    </ligand>
</feature>
<name>M1L3Z2_9PROT</name>
<dbReference type="InterPro" id="IPR015273">
    <property type="entry name" value="Cys-tRNA-synt_Ia_DALR"/>
</dbReference>
<dbReference type="InterPro" id="IPR032678">
    <property type="entry name" value="tRNA-synt_1_cat_dom"/>
</dbReference>
<comment type="subunit">
    <text evidence="3 12">Monomer.</text>
</comment>
<comment type="catalytic activity">
    <reaction evidence="12">
        <text>tRNA(Cys) + L-cysteine + ATP = L-cysteinyl-tRNA(Cys) + AMP + diphosphate</text>
        <dbReference type="Rhea" id="RHEA:17773"/>
        <dbReference type="Rhea" id="RHEA-COMP:9661"/>
        <dbReference type="Rhea" id="RHEA-COMP:9679"/>
        <dbReference type="ChEBI" id="CHEBI:30616"/>
        <dbReference type="ChEBI" id="CHEBI:33019"/>
        <dbReference type="ChEBI" id="CHEBI:35235"/>
        <dbReference type="ChEBI" id="CHEBI:78442"/>
        <dbReference type="ChEBI" id="CHEBI:78517"/>
        <dbReference type="ChEBI" id="CHEBI:456215"/>
        <dbReference type="EC" id="6.1.1.16"/>
    </reaction>
</comment>
<dbReference type="SMART" id="SM00840">
    <property type="entry name" value="DALR_2"/>
    <property type="match status" value="1"/>
</dbReference>
<keyword evidence="6 12" id="KW-0479">Metal-binding</keyword>
<dbReference type="GO" id="GO:0005524">
    <property type="term" value="F:ATP binding"/>
    <property type="evidence" value="ECO:0007669"/>
    <property type="project" value="UniProtKB-UniRule"/>
</dbReference>
<keyword evidence="10 12" id="KW-0648">Protein biosynthesis</keyword>
<gene>
    <name evidence="12" type="primary">cysS</name>
    <name evidence="14" type="ORF">CDEE_0396</name>
</gene>
<dbReference type="Pfam" id="PF01406">
    <property type="entry name" value="tRNA-synt_1e"/>
    <property type="match status" value="1"/>
</dbReference>
<dbReference type="GO" id="GO:0008270">
    <property type="term" value="F:zinc ion binding"/>
    <property type="evidence" value="ECO:0007669"/>
    <property type="project" value="UniProtKB-UniRule"/>
</dbReference>
<dbReference type="GO" id="GO:0006423">
    <property type="term" value="P:cysteinyl-tRNA aminoacylation"/>
    <property type="evidence" value="ECO:0007669"/>
    <property type="project" value="UniProtKB-UniRule"/>
</dbReference>
<evidence type="ECO:0000313" key="15">
    <source>
        <dbReference type="Proteomes" id="UP000011686"/>
    </source>
</evidence>
<feature type="binding site" evidence="12">
    <location>
        <position position="272"/>
    </location>
    <ligand>
        <name>ATP</name>
        <dbReference type="ChEBI" id="CHEBI:30616"/>
    </ligand>
</feature>
<dbReference type="eggNOG" id="COG0215">
    <property type="taxonomic scope" value="Bacteria"/>
</dbReference>
<dbReference type="InterPro" id="IPR024909">
    <property type="entry name" value="Cys-tRNA/MSH_ligase"/>
</dbReference>
<feature type="domain" description="Cysteinyl-tRNA synthetase class Ia DALR" evidence="13">
    <location>
        <begin position="358"/>
        <end position="413"/>
    </location>
</feature>
<comment type="subcellular location">
    <subcellularLocation>
        <location evidence="1 12">Cytoplasm</location>
    </subcellularLocation>
</comment>
<feature type="binding site" evidence="12">
    <location>
        <position position="237"/>
    </location>
    <ligand>
        <name>Zn(2+)</name>
        <dbReference type="ChEBI" id="CHEBI:29105"/>
    </ligand>
</feature>
<feature type="short sequence motif" description="'HIGH' region" evidence="12">
    <location>
        <begin position="30"/>
        <end position="40"/>
    </location>
</feature>
<dbReference type="PATRIC" id="fig|1208918.3.peg.154"/>
<evidence type="ECO:0000256" key="2">
    <source>
        <dbReference type="ARBA" id="ARBA00005594"/>
    </source>
</evidence>
<feature type="short sequence motif" description="'KMSKS' region" evidence="12">
    <location>
        <begin position="269"/>
        <end position="273"/>
    </location>
</feature>
<evidence type="ECO:0000256" key="8">
    <source>
        <dbReference type="ARBA" id="ARBA00022833"/>
    </source>
</evidence>
<dbReference type="Gene3D" id="1.20.120.640">
    <property type="entry name" value="Anticodon-binding domain of a subclass of class I aminoacyl-tRNA synthetases"/>
    <property type="match status" value="1"/>
</dbReference>
<dbReference type="Pfam" id="PF09190">
    <property type="entry name" value="DALR_2"/>
    <property type="match status" value="1"/>
</dbReference>
<keyword evidence="9 12" id="KW-0067">ATP-binding</keyword>
<keyword evidence="7 12" id="KW-0547">Nucleotide-binding</keyword>
<evidence type="ECO:0000256" key="4">
    <source>
        <dbReference type="ARBA" id="ARBA00022490"/>
    </source>
</evidence>
<evidence type="ECO:0000256" key="6">
    <source>
        <dbReference type="ARBA" id="ARBA00022723"/>
    </source>
</evidence>